<dbReference type="HOGENOM" id="CLU_102842_0_0_10"/>
<proteinExistence type="inferred from homology"/>
<feature type="active site" description="Proton donor/acceptor" evidence="7">
    <location>
        <position position="145"/>
    </location>
</feature>
<accession>B3EJY6</accession>
<keyword evidence="5 7" id="KW-0573">Peptidoglycan synthesis</keyword>
<evidence type="ECO:0000259" key="9">
    <source>
        <dbReference type="PROSITE" id="PS52029"/>
    </source>
</evidence>
<dbReference type="STRING" id="331678.Cphamn1_0071"/>
<dbReference type="InterPro" id="IPR005490">
    <property type="entry name" value="LD_TPept_cat_dom"/>
</dbReference>
<dbReference type="AlphaFoldDB" id="B3EJY6"/>
<dbReference type="PROSITE" id="PS52029">
    <property type="entry name" value="LD_TPASE"/>
    <property type="match status" value="1"/>
</dbReference>
<dbReference type="EMBL" id="CP001101">
    <property type="protein sequence ID" value="ACE03054.1"/>
    <property type="molecule type" value="Genomic_DNA"/>
</dbReference>
<dbReference type="eggNOG" id="COG3034">
    <property type="taxonomic scope" value="Bacteria"/>
</dbReference>
<keyword evidence="4 7" id="KW-0133">Cell shape</keyword>
<dbReference type="Gene3D" id="2.40.440.10">
    <property type="entry name" value="L,D-transpeptidase catalytic domain-like"/>
    <property type="match status" value="1"/>
</dbReference>
<dbReference type="KEGG" id="cpb:Cphamn1_0071"/>
<dbReference type="CDD" id="cd16913">
    <property type="entry name" value="YkuD_like"/>
    <property type="match status" value="1"/>
</dbReference>
<feature type="active site" description="Nucleophile" evidence="7">
    <location>
        <position position="167"/>
    </location>
</feature>
<protein>
    <submittedName>
        <fullName evidence="10">ErfK/YbiS/YcfS/YnhG family protein</fullName>
    </submittedName>
</protein>
<evidence type="ECO:0000256" key="6">
    <source>
        <dbReference type="ARBA" id="ARBA00023316"/>
    </source>
</evidence>
<dbReference type="SUPFAM" id="SSF141523">
    <property type="entry name" value="L,D-transpeptidase catalytic domain-like"/>
    <property type="match status" value="1"/>
</dbReference>
<dbReference type="GO" id="GO:0071555">
    <property type="term" value="P:cell wall organization"/>
    <property type="evidence" value="ECO:0007669"/>
    <property type="project" value="UniProtKB-UniRule"/>
</dbReference>
<comment type="pathway">
    <text evidence="1 7">Cell wall biogenesis; peptidoglycan biosynthesis.</text>
</comment>
<evidence type="ECO:0000256" key="1">
    <source>
        <dbReference type="ARBA" id="ARBA00004752"/>
    </source>
</evidence>
<dbReference type="GO" id="GO:0004180">
    <property type="term" value="F:carboxypeptidase activity"/>
    <property type="evidence" value="ECO:0007669"/>
    <property type="project" value="UniProtKB-ARBA"/>
</dbReference>
<dbReference type="GO" id="GO:0016740">
    <property type="term" value="F:transferase activity"/>
    <property type="evidence" value="ECO:0007669"/>
    <property type="project" value="UniProtKB-KW"/>
</dbReference>
<organism evidence="10">
    <name type="scientific">Chlorobium phaeobacteroides (strain BS1)</name>
    <dbReference type="NCBI Taxonomy" id="331678"/>
    <lineage>
        <taxon>Bacteria</taxon>
        <taxon>Pseudomonadati</taxon>
        <taxon>Chlorobiota</taxon>
        <taxon>Chlorobiia</taxon>
        <taxon>Chlorobiales</taxon>
        <taxon>Chlorobiaceae</taxon>
        <taxon>Chlorobium/Pelodictyon group</taxon>
        <taxon>Chlorobium</taxon>
    </lineage>
</organism>
<evidence type="ECO:0000256" key="3">
    <source>
        <dbReference type="ARBA" id="ARBA00022679"/>
    </source>
</evidence>
<dbReference type="PANTHER" id="PTHR36699">
    <property type="entry name" value="LD-TRANSPEPTIDASE"/>
    <property type="match status" value="1"/>
</dbReference>
<keyword evidence="3" id="KW-0808">Transferase</keyword>
<evidence type="ECO:0000256" key="8">
    <source>
        <dbReference type="SAM" id="MobiDB-lite"/>
    </source>
</evidence>
<dbReference type="GO" id="GO:0008360">
    <property type="term" value="P:regulation of cell shape"/>
    <property type="evidence" value="ECO:0007669"/>
    <property type="project" value="UniProtKB-UniRule"/>
</dbReference>
<evidence type="ECO:0000256" key="7">
    <source>
        <dbReference type="PROSITE-ProRule" id="PRU01373"/>
    </source>
</evidence>
<dbReference type="PANTHER" id="PTHR36699:SF1">
    <property type="entry name" value="L,D-TRANSPEPTIDASE YAFK-RELATED"/>
    <property type="match status" value="1"/>
</dbReference>
<dbReference type="Pfam" id="PF03734">
    <property type="entry name" value="YkuD"/>
    <property type="match status" value="1"/>
</dbReference>
<dbReference type="MEROPS" id="C82.A01"/>
<reference evidence="10" key="1">
    <citation type="submission" date="2008-06" db="EMBL/GenBank/DDBJ databases">
        <title>Complete sequence of Chlorobium phaeobacteroides BS1.</title>
        <authorList>
            <consortium name="US DOE Joint Genome Institute"/>
            <person name="Lucas S."/>
            <person name="Copeland A."/>
            <person name="Lapidus A."/>
            <person name="Glavina del Rio T."/>
            <person name="Dalin E."/>
            <person name="Tice H."/>
            <person name="Bruce D."/>
            <person name="Goodwin L."/>
            <person name="Pitluck S."/>
            <person name="Schmutz J."/>
            <person name="Larimer F."/>
            <person name="Land M."/>
            <person name="Hauser L."/>
            <person name="Kyrpides N."/>
            <person name="Ovchinnikova G."/>
            <person name="Li T."/>
            <person name="Liu Z."/>
            <person name="Zhao F."/>
            <person name="Overmann J."/>
            <person name="Bryant D.A."/>
            <person name="Richardson P."/>
        </authorList>
    </citation>
    <scope>NUCLEOTIDE SEQUENCE [LARGE SCALE GENOMIC DNA]</scope>
    <source>
        <strain evidence="10">BS1</strain>
    </source>
</reference>
<evidence type="ECO:0000313" key="10">
    <source>
        <dbReference type="EMBL" id="ACE03054.1"/>
    </source>
</evidence>
<sequence length="192" mass="20655">MKETRSHSLSVPFLIANATVLMMVWQQLSAVPPSAKIESDGYGSSIGLDKGVTADSLVAQKGERLLHLYSGGAAVKSYRIALGFNPVGAKLRQGDGKTPEGRYSISERNPQSSYHLSLRISYPDTKDRNRAGKAGVSPGGDIFIHGWPDSIVRKHASPPAGDWTQGCIAVTNDEIEELWKAVPVGTPVIIYP</sequence>
<feature type="region of interest" description="Disordered" evidence="8">
    <location>
        <begin position="91"/>
        <end position="112"/>
    </location>
</feature>
<evidence type="ECO:0000256" key="5">
    <source>
        <dbReference type="ARBA" id="ARBA00022984"/>
    </source>
</evidence>
<evidence type="ECO:0000256" key="2">
    <source>
        <dbReference type="ARBA" id="ARBA00005992"/>
    </source>
</evidence>
<dbReference type="InterPro" id="IPR038063">
    <property type="entry name" value="Transpep_catalytic_dom"/>
</dbReference>
<keyword evidence="6 7" id="KW-0961">Cell wall biogenesis/degradation</keyword>
<feature type="domain" description="L,D-TPase catalytic" evidence="9">
    <location>
        <begin position="55"/>
        <end position="191"/>
    </location>
</feature>
<dbReference type="UniPathway" id="UPA00219"/>
<evidence type="ECO:0000256" key="4">
    <source>
        <dbReference type="ARBA" id="ARBA00022960"/>
    </source>
</evidence>
<dbReference type="GO" id="GO:0009252">
    <property type="term" value="P:peptidoglycan biosynthetic process"/>
    <property type="evidence" value="ECO:0007669"/>
    <property type="project" value="UniProtKB-UniPathway"/>
</dbReference>
<comment type="similarity">
    <text evidence="2">Belongs to the YkuD family.</text>
</comment>
<name>B3EJY6_CHLPB</name>
<gene>
    <name evidence="10" type="ordered locus">Cphamn1_0071</name>
</gene>